<dbReference type="Proteomes" id="UP000255355">
    <property type="component" value="Unassembled WGS sequence"/>
</dbReference>
<evidence type="ECO:0000313" key="3">
    <source>
        <dbReference type="Proteomes" id="UP000255355"/>
    </source>
</evidence>
<keyword evidence="3" id="KW-1185">Reference proteome</keyword>
<keyword evidence="1" id="KW-0732">Signal</keyword>
<dbReference type="InterPro" id="IPR038378">
    <property type="entry name" value="MHB_sf"/>
</dbReference>
<protein>
    <submittedName>
        <fullName evidence="2">Hemophore-related protein</fullName>
    </submittedName>
</protein>
<dbReference type="NCBIfam" id="TIGR04529">
    <property type="entry name" value="MTB_hemophore"/>
    <property type="match status" value="1"/>
</dbReference>
<proteinExistence type="predicted"/>
<evidence type="ECO:0000256" key="1">
    <source>
        <dbReference type="SAM" id="SignalP"/>
    </source>
</evidence>
<feature type="signal peptide" evidence="1">
    <location>
        <begin position="1"/>
        <end position="29"/>
    </location>
</feature>
<dbReference type="InterPro" id="IPR032407">
    <property type="entry name" value="MHB"/>
</dbReference>
<accession>A0A370HCH9</accession>
<sequence length="130" mass="14119">MSVTKFAQVATLVAVAFAGVAVASGTASAQPGERHPLADSTCSAAQVEAAMRDHAPGFATYLDEHPDHRAKFQHMLSIPPEQRKVIIRERGQGGPELHEGPGRVIFRDDDPRFADMPRQMRVVADTCHGY</sequence>
<dbReference type="STRING" id="1210089.GCA_001613165_01587"/>
<gene>
    <name evidence="2" type="ORF">DFR68_102208</name>
</gene>
<name>A0A370HCH9_9NOCA</name>
<reference evidence="2 3" key="1">
    <citation type="submission" date="2018-07" db="EMBL/GenBank/DDBJ databases">
        <title>Genomic Encyclopedia of Type Strains, Phase IV (KMG-IV): sequencing the most valuable type-strain genomes for metagenomic binning, comparative biology and taxonomic classification.</title>
        <authorList>
            <person name="Goeker M."/>
        </authorList>
    </citation>
    <scope>NUCLEOTIDE SEQUENCE [LARGE SCALE GENOMIC DNA]</scope>
    <source>
        <strain evidence="2 3">DSM 44952</strain>
    </source>
</reference>
<evidence type="ECO:0000313" key="2">
    <source>
        <dbReference type="EMBL" id="RDI54085.1"/>
    </source>
</evidence>
<dbReference type="GO" id="GO:0020037">
    <property type="term" value="F:heme binding"/>
    <property type="evidence" value="ECO:0007669"/>
    <property type="project" value="InterPro"/>
</dbReference>
<comment type="caution">
    <text evidence="2">The sequence shown here is derived from an EMBL/GenBank/DDBJ whole genome shotgun (WGS) entry which is preliminary data.</text>
</comment>
<feature type="chain" id="PRO_5016680551" evidence="1">
    <location>
        <begin position="30"/>
        <end position="130"/>
    </location>
</feature>
<dbReference type="AlphaFoldDB" id="A0A370HCH9"/>
<dbReference type="RefSeq" id="WP_068015769.1">
    <property type="nucleotide sequence ID" value="NZ_QQAZ01000002.1"/>
</dbReference>
<dbReference type="EMBL" id="QQAZ01000002">
    <property type="protein sequence ID" value="RDI54085.1"/>
    <property type="molecule type" value="Genomic_DNA"/>
</dbReference>
<organism evidence="2 3">
    <name type="scientific">Nocardia mexicana</name>
    <dbReference type="NCBI Taxonomy" id="279262"/>
    <lineage>
        <taxon>Bacteria</taxon>
        <taxon>Bacillati</taxon>
        <taxon>Actinomycetota</taxon>
        <taxon>Actinomycetes</taxon>
        <taxon>Mycobacteriales</taxon>
        <taxon>Nocardiaceae</taxon>
        <taxon>Nocardia</taxon>
    </lineage>
</organism>
<dbReference type="Gene3D" id="1.20.20.20">
    <property type="entry name" value="Haemophore, haem-binding domain"/>
    <property type="match status" value="1"/>
</dbReference>